<dbReference type="PANTHER" id="PTHR15497:SF1">
    <property type="entry name" value="3-HYDROXYANTHRANILATE 3,4-DIOXYGENASE"/>
    <property type="match status" value="1"/>
</dbReference>
<sequence>MAEVINVNRWIKENKKDFVPPVCNKCMYSDQLKMFFVGGPNQRRDYHLEEGEEVFYQLKGSMCLKVIERGVKKDIVINEGELFVLPSRVEHSPQRFENTIGAVVERTRAEDELDCVRYFLDDSTTRQFERWFHLNDVVVDLPPLIKAFHSSKSHETNAITEESFLKKAAYEPRQTDLKAPLNLKEFIENNAVALKSGPVTVFGAPDYTSGTVVYGEGDYGVQTGTEEECIVWSVMGGEAKVEVGGELYSIKAFDMARVQPHKTFTLSVRDGTILVIRMPGKAK</sequence>
<dbReference type="GO" id="GO:0008198">
    <property type="term" value="F:ferrous iron binding"/>
    <property type="evidence" value="ECO:0007669"/>
    <property type="project" value="UniProtKB-UniRule"/>
</dbReference>
<comment type="subcellular location">
    <subcellularLocation>
        <location evidence="8">Cytoplasm</location>
    </subcellularLocation>
</comment>
<gene>
    <name evidence="9" type="ORF">PENTCL1PPCAC_1667</name>
</gene>
<evidence type="ECO:0000256" key="2">
    <source>
        <dbReference type="ARBA" id="ARBA00002752"/>
    </source>
</evidence>
<keyword evidence="7 8" id="KW-0408">Iron</keyword>
<name>A0AAV5SAA5_9BILA</name>
<comment type="pathway">
    <text evidence="8">Cofactor biosynthesis; NAD(+) biosynthesis; quinolinate from L-kynurenine: step 3/3.</text>
</comment>
<dbReference type="EMBL" id="BTSX01000001">
    <property type="protein sequence ID" value="GMS79492.1"/>
    <property type="molecule type" value="Genomic_DNA"/>
</dbReference>
<accession>A0AAV5SAA5</accession>
<dbReference type="InterPro" id="IPR014710">
    <property type="entry name" value="RmlC-like_jellyroll"/>
</dbReference>
<evidence type="ECO:0000256" key="4">
    <source>
        <dbReference type="ARBA" id="ARBA00022723"/>
    </source>
</evidence>
<dbReference type="Proteomes" id="UP001432027">
    <property type="component" value="Unassembled WGS sequence"/>
</dbReference>
<keyword evidence="8" id="KW-0963">Cytoplasm</keyword>
<dbReference type="Pfam" id="PF06052">
    <property type="entry name" value="3-HAO"/>
    <property type="match status" value="1"/>
</dbReference>
<evidence type="ECO:0000256" key="6">
    <source>
        <dbReference type="ARBA" id="ARBA00023002"/>
    </source>
</evidence>
<dbReference type="PANTHER" id="PTHR15497">
    <property type="entry name" value="3-HYDROXYANTHRANILATE 3,4-DIOXYGENASE"/>
    <property type="match status" value="1"/>
</dbReference>
<dbReference type="EC" id="1.13.11.6" evidence="8"/>
<evidence type="ECO:0000256" key="7">
    <source>
        <dbReference type="ARBA" id="ARBA00023004"/>
    </source>
</evidence>
<dbReference type="NCBIfam" id="TIGR03037">
    <property type="entry name" value="anthran_nbaC"/>
    <property type="match status" value="1"/>
</dbReference>
<comment type="catalytic activity">
    <reaction evidence="8">
        <text>3-hydroxyanthranilate + O2 = (2Z,4Z)-2-amino-3-carboxymuconate 6-semialdehyde</text>
        <dbReference type="Rhea" id="RHEA:17953"/>
        <dbReference type="ChEBI" id="CHEBI:15379"/>
        <dbReference type="ChEBI" id="CHEBI:36559"/>
        <dbReference type="ChEBI" id="CHEBI:77612"/>
        <dbReference type="EC" id="1.13.11.6"/>
    </reaction>
</comment>
<evidence type="ECO:0000313" key="10">
    <source>
        <dbReference type="Proteomes" id="UP001432027"/>
    </source>
</evidence>
<dbReference type="SUPFAM" id="SSF51182">
    <property type="entry name" value="RmlC-like cupins"/>
    <property type="match status" value="1"/>
</dbReference>
<dbReference type="GO" id="GO:0005737">
    <property type="term" value="C:cytoplasm"/>
    <property type="evidence" value="ECO:0007669"/>
    <property type="project" value="UniProtKB-SubCell"/>
</dbReference>
<protein>
    <recommendedName>
        <fullName evidence="8">3-hydroxyanthranilate 3,4-dioxygenase</fullName>
        <ecNumber evidence="8">1.13.11.6</ecNumber>
    </recommendedName>
    <alternativeName>
        <fullName evidence="8">3-hydroxyanthranilate oxygenase</fullName>
        <shortName evidence="8">3-HAO</shortName>
    </alternativeName>
    <alternativeName>
        <fullName evidence="8">3-hydroxyanthranilic acid dioxygenase</fullName>
        <shortName evidence="8">HAD</shortName>
    </alternativeName>
</protein>
<dbReference type="GO" id="GO:0006569">
    <property type="term" value="P:L-tryptophan catabolic process"/>
    <property type="evidence" value="ECO:0007669"/>
    <property type="project" value="UniProtKB-UniRule"/>
</dbReference>
<reference evidence="9" key="1">
    <citation type="submission" date="2023-10" db="EMBL/GenBank/DDBJ databases">
        <title>Genome assembly of Pristionchus species.</title>
        <authorList>
            <person name="Yoshida K."/>
            <person name="Sommer R.J."/>
        </authorList>
    </citation>
    <scope>NUCLEOTIDE SEQUENCE</scope>
    <source>
        <strain evidence="9">RS0144</strain>
    </source>
</reference>
<comment type="caution">
    <text evidence="9">The sequence shown here is derived from an EMBL/GenBank/DDBJ whole genome shotgun (WGS) entry which is preliminary data.</text>
</comment>
<evidence type="ECO:0000256" key="5">
    <source>
        <dbReference type="ARBA" id="ARBA00022964"/>
    </source>
</evidence>
<evidence type="ECO:0000313" key="9">
    <source>
        <dbReference type="EMBL" id="GMS79492.1"/>
    </source>
</evidence>
<feature type="binding site" evidence="8">
    <location>
        <position position="53"/>
    </location>
    <ligand>
        <name>Fe cation</name>
        <dbReference type="ChEBI" id="CHEBI:24875"/>
        <note>catalytic</note>
    </ligand>
</feature>
<dbReference type="GO" id="GO:0019805">
    <property type="term" value="P:quinolinate biosynthetic process"/>
    <property type="evidence" value="ECO:0007669"/>
    <property type="project" value="UniProtKB-UniRule"/>
</dbReference>
<feature type="region of interest" description="Domain B" evidence="8">
    <location>
        <begin position="209"/>
        <end position="283"/>
    </location>
</feature>
<dbReference type="Gene3D" id="2.60.120.10">
    <property type="entry name" value="Jelly Rolls"/>
    <property type="match status" value="1"/>
</dbReference>
<dbReference type="HAMAP" id="MF_00825">
    <property type="entry name" value="3_HAO"/>
    <property type="match status" value="1"/>
</dbReference>
<comment type="function">
    <text evidence="2 8">Catalyzes the oxidative ring opening of 3-hydroxyanthranilate to 2-amino-3-carboxymuconate semialdehyde, which spontaneously cyclizes to quinolinate.</text>
</comment>
<keyword evidence="5 8" id="KW-0223">Dioxygenase</keyword>
<dbReference type="InterPro" id="IPR011051">
    <property type="entry name" value="RmlC_Cupin_sf"/>
</dbReference>
<proteinExistence type="inferred from homology"/>
<evidence type="ECO:0000256" key="1">
    <source>
        <dbReference type="ARBA" id="ARBA00001954"/>
    </source>
</evidence>
<feature type="binding site" evidence="8">
    <location>
        <position position="47"/>
    </location>
    <ligand>
        <name>Fe cation</name>
        <dbReference type="ChEBI" id="CHEBI:24875"/>
        <note>catalytic</note>
    </ligand>
</feature>
<feature type="binding site" evidence="8">
    <location>
        <position position="43"/>
    </location>
    <ligand>
        <name>O2</name>
        <dbReference type="ChEBI" id="CHEBI:15379"/>
    </ligand>
</feature>
<dbReference type="AlphaFoldDB" id="A0AAV5SAA5"/>
<comment type="cofactor">
    <cofactor evidence="1 8">
        <name>Fe(2+)</name>
        <dbReference type="ChEBI" id="CHEBI:29033"/>
    </cofactor>
</comment>
<feature type="binding site" evidence="8">
    <location>
        <position position="105"/>
    </location>
    <ligand>
        <name>substrate</name>
    </ligand>
</feature>
<dbReference type="CDD" id="cd06123">
    <property type="entry name" value="cupin_HAO"/>
    <property type="match status" value="1"/>
</dbReference>
<organism evidence="9 10">
    <name type="scientific">Pristionchus entomophagus</name>
    <dbReference type="NCBI Taxonomy" id="358040"/>
    <lineage>
        <taxon>Eukaryota</taxon>
        <taxon>Metazoa</taxon>
        <taxon>Ecdysozoa</taxon>
        <taxon>Nematoda</taxon>
        <taxon>Chromadorea</taxon>
        <taxon>Rhabditida</taxon>
        <taxon>Rhabditina</taxon>
        <taxon>Diplogasteromorpha</taxon>
        <taxon>Diplogasteroidea</taxon>
        <taxon>Neodiplogasteridae</taxon>
        <taxon>Pristionchus</taxon>
    </lineage>
</organism>
<feature type="binding site" evidence="8">
    <location>
        <position position="91"/>
    </location>
    <ligand>
        <name>Fe cation</name>
        <dbReference type="ChEBI" id="CHEBI:24875"/>
        <note>catalytic</note>
    </ligand>
</feature>
<dbReference type="GO" id="GO:0034354">
    <property type="term" value="P:'de novo' NAD+ biosynthetic process from L-tryptophan"/>
    <property type="evidence" value="ECO:0007669"/>
    <property type="project" value="UniProtKB-UniRule"/>
</dbReference>
<keyword evidence="6 8" id="KW-0560">Oxidoreductase</keyword>
<keyword evidence="10" id="KW-1185">Reference proteome</keyword>
<dbReference type="GO" id="GO:0043420">
    <property type="term" value="P:anthranilate metabolic process"/>
    <property type="evidence" value="ECO:0007669"/>
    <property type="project" value="UniProtKB-UniRule"/>
</dbReference>
<feature type="binding site" evidence="8">
    <location>
        <position position="95"/>
    </location>
    <ligand>
        <name>substrate</name>
    </ligand>
</feature>
<feature type="binding site" evidence="8">
    <location>
        <position position="53"/>
    </location>
    <ligand>
        <name>substrate</name>
    </ligand>
</feature>
<comment type="caution">
    <text evidence="8">Lacks conserved residue(s) required for the propagation of feature annotation.</text>
</comment>
<dbReference type="GO" id="GO:0000334">
    <property type="term" value="F:3-hydroxyanthranilate 3,4-dioxygenase activity"/>
    <property type="evidence" value="ECO:0007669"/>
    <property type="project" value="UniProtKB-UniRule"/>
</dbReference>
<evidence type="ECO:0000256" key="8">
    <source>
        <dbReference type="HAMAP-Rule" id="MF_03019"/>
    </source>
</evidence>
<dbReference type="InterPro" id="IPR010329">
    <property type="entry name" value="3hydroanth_dOase"/>
</dbReference>
<keyword evidence="3 8" id="KW-0662">Pyridine nucleotide biosynthesis</keyword>
<evidence type="ECO:0000256" key="3">
    <source>
        <dbReference type="ARBA" id="ARBA00022642"/>
    </source>
</evidence>
<comment type="similarity">
    <text evidence="8">Belongs to the 3-HAO family.</text>
</comment>
<feature type="region of interest" description="Domain A (catalytic)" evidence="8">
    <location>
        <begin position="1"/>
        <end position="209"/>
    </location>
</feature>
<keyword evidence="4 8" id="KW-0479">Metal-binding</keyword>